<dbReference type="InterPro" id="IPR027417">
    <property type="entry name" value="P-loop_NTPase"/>
</dbReference>
<dbReference type="PROSITE" id="PS51192">
    <property type="entry name" value="HELICASE_ATP_BIND_1"/>
    <property type="match status" value="1"/>
</dbReference>
<keyword evidence="3" id="KW-0547">Nucleotide-binding</keyword>
<dbReference type="SUPFAM" id="SSF52540">
    <property type="entry name" value="P-loop containing nucleoside triphosphate hydrolases"/>
    <property type="match status" value="1"/>
</dbReference>
<evidence type="ECO:0000256" key="9">
    <source>
        <dbReference type="ARBA" id="ARBA00034617"/>
    </source>
</evidence>
<dbReference type="SMART" id="SM00487">
    <property type="entry name" value="DEXDc"/>
    <property type="match status" value="1"/>
</dbReference>
<dbReference type="NCBIfam" id="TIGR00614">
    <property type="entry name" value="recQ_fam"/>
    <property type="match status" value="1"/>
</dbReference>
<protein>
    <recommendedName>
        <fullName evidence="11">ATP-dependent DNA helicase RecQ</fullName>
        <ecNumber evidence="10">5.6.2.4</ecNumber>
    </recommendedName>
    <alternativeName>
        <fullName evidence="12">DNA 3'-5' helicase RecQ</fullName>
    </alternativeName>
</protein>
<comment type="caution">
    <text evidence="15">The sequence shown here is derived from an EMBL/GenBank/DDBJ whole genome shotgun (WGS) entry which is preliminary data.</text>
</comment>
<dbReference type="EMBL" id="JACIJO010000004">
    <property type="protein sequence ID" value="MBB6328602.1"/>
    <property type="molecule type" value="Genomic_DNA"/>
</dbReference>
<evidence type="ECO:0000313" key="15">
    <source>
        <dbReference type="EMBL" id="MBB6328602.1"/>
    </source>
</evidence>
<evidence type="ECO:0000256" key="10">
    <source>
        <dbReference type="ARBA" id="ARBA00034808"/>
    </source>
</evidence>
<keyword evidence="5 15" id="KW-0347">Helicase</keyword>
<organism evidence="15 16">
    <name type="scientific">Algoriphagus iocasae</name>
    <dbReference type="NCBI Taxonomy" id="1836499"/>
    <lineage>
        <taxon>Bacteria</taxon>
        <taxon>Pseudomonadati</taxon>
        <taxon>Bacteroidota</taxon>
        <taxon>Cytophagia</taxon>
        <taxon>Cytophagales</taxon>
        <taxon>Cyclobacteriaceae</taxon>
        <taxon>Algoriphagus</taxon>
    </lineage>
</organism>
<keyword evidence="8" id="KW-0413">Isomerase</keyword>
<gene>
    <name evidence="15" type="ORF">FHS59_004258</name>
</gene>
<evidence type="ECO:0000256" key="7">
    <source>
        <dbReference type="ARBA" id="ARBA00023125"/>
    </source>
</evidence>
<evidence type="ECO:0000256" key="1">
    <source>
        <dbReference type="ARBA" id="ARBA00005446"/>
    </source>
</evidence>
<dbReference type="PANTHER" id="PTHR13710:SF105">
    <property type="entry name" value="ATP-DEPENDENT DNA HELICASE Q1"/>
    <property type="match status" value="1"/>
</dbReference>
<comment type="catalytic activity">
    <reaction evidence="9">
        <text>Couples ATP hydrolysis with the unwinding of duplex DNA by translocating in the 3'-5' direction.</text>
        <dbReference type="EC" id="5.6.2.4"/>
    </reaction>
</comment>
<dbReference type="SMART" id="SM00490">
    <property type="entry name" value="HELICc"/>
    <property type="match status" value="1"/>
</dbReference>
<sequence>MENRIKEILRETFGYETFRSVQKEVIEAVLSKQDTLALLPTGGGKSLCYQIPGLAQDGICLVISPLIALMKDQVDALKSKGVKAAAIFSGMSYREIDTTLDNCIYGDFKFLYVSPERLKVDLFIERFKQMNVNLIAVDEAHCISQWGYDFRPQYLEIAEIRQYHPKVPVLALTASATPKVCEDIVEKLLMKNEKQFHQSFARENLSFSVRLVENKFEKGVEVLSRVPGSAIWYVRNRQGTHQIAKSLQRLGITSAAYHAGMNMADRDAVQNSWMKNQVRVMVSTNAFGMGIDKPDVRVVLHSDLPENLENYYQEAGRAGRDGTKAFAVLMSNEQDFELLMNRAALVYPPIEFIKRVYQCLANYYKLAVGSNMFSSFDFVYHEFANNYELGVLETFYALKVLEEEGLISLNESFYAPSRIHFLVDPARLYEVQIAYANLDPLVKVLLRTYGGNLFSEYLSIQEAKLAKVLEIREIDVISRLRKLAELEVMDYDQRKDKPQLTFLTPRYDAGKLPLNFKRIEARRELTLDHAKSMVAYAHQNKICRTQFIQEYFGEETDSQCGICDWCIENKKSTGLALEEKNLEKKVVETLSQFGELSEKELLERLKVPGSEKLFSILRRMEDSDMISSTSEGKYLISNHGKFL</sequence>
<accession>A0A841MJX3</accession>
<dbReference type="PROSITE" id="PS51194">
    <property type="entry name" value="HELICASE_CTER"/>
    <property type="match status" value="1"/>
</dbReference>
<dbReference type="Pfam" id="PF16124">
    <property type="entry name" value="RecQ_Zn_bind"/>
    <property type="match status" value="1"/>
</dbReference>
<name>A0A841MJX3_9BACT</name>
<evidence type="ECO:0000256" key="11">
    <source>
        <dbReference type="ARBA" id="ARBA00044535"/>
    </source>
</evidence>
<dbReference type="RefSeq" id="WP_184497846.1">
    <property type="nucleotide sequence ID" value="NZ_JACIJO010000004.1"/>
</dbReference>
<dbReference type="Proteomes" id="UP000588604">
    <property type="component" value="Unassembled WGS sequence"/>
</dbReference>
<reference evidence="15 16" key="1">
    <citation type="submission" date="2020-08" db="EMBL/GenBank/DDBJ databases">
        <title>Genomic Encyclopedia of Type Strains, Phase IV (KMG-IV): sequencing the most valuable type-strain genomes for metagenomic binning, comparative biology and taxonomic classification.</title>
        <authorList>
            <person name="Goeker M."/>
        </authorList>
    </citation>
    <scope>NUCLEOTIDE SEQUENCE [LARGE SCALE GENOMIC DNA]</scope>
    <source>
        <strain evidence="15 16">DSM 102044</strain>
    </source>
</reference>
<dbReference type="GO" id="GO:0046872">
    <property type="term" value="F:metal ion binding"/>
    <property type="evidence" value="ECO:0007669"/>
    <property type="project" value="UniProtKB-KW"/>
</dbReference>
<dbReference type="PANTHER" id="PTHR13710">
    <property type="entry name" value="DNA HELICASE RECQ FAMILY MEMBER"/>
    <property type="match status" value="1"/>
</dbReference>
<keyword evidence="2" id="KW-0479">Metal-binding</keyword>
<dbReference type="GO" id="GO:0043590">
    <property type="term" value="C:bacterial nucleoid"/>
    <property type="evidence" value="ECO:0007669"/>
    <property type="project" value="TreeGrafter"/>
</dbReference>
<dbReference type="GO" id="GO:0016787">
    <property type="term" value="F:hydrolase activity"/>
    <property type="evidence" value="ECO:0007669"/>
    <property type="project" value="UniProtKB-KW"/>
</dbReference>
<keyword evidence="16" id="KW-1185">Reference proteome</keyword>
<evidence type="ECO:0000256" key="5">
    <source>
        <dbReference type="ARBA" id="ARBA00022806"/>
    </source>
</evidence>
<dbReference type="CDD" id="cd17920">
    <property type="entry name" value="DEXHc_RecQ"/>
    <property type="match status" value="1"/>
</dbReference>
<keyword evidence="7" id="KW-0238">DNA-binding</keyword>
<keyword evidence="4 15" id="KW-0378">Hydrolase</keyword>
<dbReference type="GO" id="GO:0009378">
    <property type="term" value="F:four-way junction helicase activity"/>
    <property type="evidence" value="ECO:0007669"/>
    <property type="project" value="TreeGrafter"/>
</dbReference>
<keyword evidence="6" id="KW-0067">ATP-binding</keyword>
<dbReference type="InterPro" id="IPR036388">
    <property type="entry name" value="WH-like_DNA-bd_sf"/>
</dbReference>
<evidence type="ECO:0000259" key="13">
    <source>
        <dbReference type="PROSITE" id="PS51192"/>
    </source>
</evidence>
<evidence type="ECO:0000256" key="12">
    <source>
        <dbReference type="ARBA" id="ARBA00044550"/>
    </source>
</evidence>
<dbReference type="GO" id="GO:0006281">
    <property type="term" value="P:DNA repair"/>
    <property type="evidence" value="ECO:0007669"/>
    <property type="project" value="TreeGrafter"/>
</dbReference>
<dbReference type="Gene3D" id="3.40.50.300">
    <property type="entry name" value="P-loop containing nucleotide triphosphate hydrolases"/>
    <property type="match status" value="2"/>
</dbReference>
<dbReference type="GO" id="GO:0005524">
    <property type="term" value="F:ATP binding"/>
    <property type="evidence" value="ECO:0007669"/>
    <property type="project" value="UniProtKB-KW"/>
</dbReference>
<comment type="similarity">
    <text evidence="1">Belongs to the helicase family. RecQ subfamily.</text>
</comment>
<dbReference type="InterPro" id="IPR014001">
    <property type="entry name" value="Helicase_ATP-bd"/>
</dbReference>
<dbReference type="InterPro" id="IPR032284">
    <property type="entry name" value="RecQ_Zn-bd"/>
</dbReference>
<dbReference type="GO" id="GO:0006310">
    <property type="term" value="P:DNA recombination"/>
    <property type="evidence" value="ECO:0007669"/>
    <property type="project" value="InterPro"/>
</dbReference>
<evidence type="ECO:0000259" key="14">
    <source>
        <dbReference type="PROSITE" id="PS51194"/>
    </source>
</evidence>
<dbReference type="Pfam" id="PF00271">
    <property type="entry name" value="Helicase_C"/>
    <property type="match status" value="1"/>
</dbReference>
<dbReference type="EC" id="5.6.2.4" evidence="10"/>
<evidence type="ECO:0000256" key="4">
    <source>
        <dbReference type="ARBA" id="ARBA00022801"/>
    </source>
</evidence>
<dbReference type="GO" id="GO:0005737">
    <property type="term" value="C:cytoplasm"/>
    <property type="evidence" value="ECO:0007669"/>
    <property type="project" value="TreeGrafter"/>
</dbReference>
<dbReference type="Pfam" id="PF00270">
    <property type="entry name" value="DEAD"/>
    <property type="match status" value="1"/>
</dbReference>
<dbReference type="GO" id="GO:0030894">
    <property type="term" value="C:replisome"/>
    <property type="evidence" value="ECO:0007669"/>
    <property type="project" value="TreeGrafter"/>
</dbReference>
<dbReference type="InterPro" id="IPR001650">
    <property type="entry name" value="Helicase_C-like"/>
</dbReference>
<evidence type="ECO:0000256" key="3">
    <source>
        <dbReference type="ARBA" id="ARBA00022741"/>
    </source>
</evidence>
<evidence type="ECO:0000256" key="6">
    <source>
        <dbReference type="ARBA" id="ARBA00022840"/>
    </source>
</evidence>
<dbReference type="Gene3D" id="1.10.10.10">
    <property type="entry name" value="Winged helix-like DNA-binding domain superfamily/Winged helix DNA-binding domain"/>
    <property type="match status" value="1"/>
</dbReference>
<proteinExistence type="inferred from homology"/>
<evidence type="ECO:0000256" key="8">
    <source>
        <dbReference type="ARBA" id="ARBA00023235"/>
    </source>
</evidence>
<dbReference type="FunFam" id="3.40.50.300:FF:000296">
    <property type="entry name" value="ATP-dependent DNA helicase RecQ"/>
    <property type="match status" value="1"/>
</dbReference>
<feature type="domain" description="Helicase ATP-binding" evidence="13">
    <location>
        <begin position="26"/>
        <end position="194"/>
    </location>
</feature>
<dbReference type="AlphaFoldDB" id="A0A841MJX3"/>
<evidence type="ECO:0000313" key="16">
    <source>
        <dbReference type="Proteomes" id="UP000588604"/>
    </source>
</evidence>
<dbReference type="GO" id="GO:0043138">
    <property type="term" value="F:3'-5' DNA helicase activity"/>
    <property type="evidence" value="ECO:0007669"/>
    <property type="project" value="UniProtKB-EC"/>
</dbReference>
<dbReference type="InterPro" id="IPR004589">
    <property type="entry name" value="DNA_helicase_ATP-dep_RecQ"/>
</dbReference>
<dbReference type="InterPro" id="IPR011545">
    <property type="entry name" value="DEAD/DEAH_box_helicase_dom"/>
</dbReference>
<dbReference type="GO" id="GO:0003677">
    <property type="term" value="F:DNA binding"/>
    <property type="evidence" value="ECO:0007669"/>
    <property type="project" value="UniProtKB-KW"/>
</dbReference>
<feature type="domain" description="Helicase C-terminal" evidence="14">
    <location>
        <begin position="218"/>
        <end position="361"/>
    </location>
</feature>
<evidence type="ECO:0000256" key="2">
    <source>
        <dbReference type="ARBA" id="ARBA00022723"/>
    </source>
</evidence>